<dbReference type="EMBL" id="AMLP01000134">
    <property type="protein sequence ID" value="ELS54454.1"/>
    <property type="molecule type" value="Genomic_DNA"/>
</dbReference>
<comment type="caution">
    <text evidence="2">The sequence shown here is derived from an EMBL/GenBank/DDBJ whole genome shotgun (WGS) entry which is preliminary data.</text>
</comment>
<sequence length="135" mass="14818">MYKAKSQNGKYHKGVGPTNANYNGTSRTARSTFTSEVTGEVGVAVQGELETSVNRMLATIKAKFNVTVTAKLTAKLGNSIAVDTPPHKTTHAKYGVYRLKHTGVSYVIHTNCTTSPEKKVVSYSPYRVGWYLWES</sequence>
<accession>L8PDZ9</accession>
<protein>
    <submittedName>
        <fullName evidence="2">Uncharacterized protein</fullName>
    </submittedName>
</protein>
<gene>
    <name evidence="2" type="ORF">STVIR_4513</name>
</gene>
<feature type="region of interest" description="Disordered" evidence="1">
    <location>
        <begin position="1"/>
        <end position="26"/>
    </location>
</feature>
<dbReference type="PATRIC" id="fig|1160705.3.peg.4464"/>
<proteinExistence type="predicted"/>
<reference evidence="2 3" key="1">
    <citation type="journal article" date="2013" name="Genome Announc.">
        <title>Draft Genome Sequence of Streptomyces viridochromogenes Strain Tu57, Producer of Avilamycin.</title>
        <authorList>
            <person name="Gruning B.A."/>
            <person name="Erxleben A."/>
            <person name="Hahnlein A."/>
            <person name="Gunther S."/>
        </authorList>
    </citation>
    <scope>NUCLEOTIDE SEQUENCE [LARGE SCALE GENOMIC DNA]</scope>
    <source>
        <strain evidence="2 3">Tue57</strain>
    </source>
</reference>
<evidence type="ECO:0000256" key="1">
    <source>
        <dbReference type="SAM" id="MobiDB-lite"/>
    </source>
</evidence>
<name>L8PDZ9_STRVR</name>
<organism evidence="2 3">
    <name type="scientific">Streptomyces viridochromogenes Tue57</name>
    <dbReference type="NCBI Taxonomy" id="1160705"/>
    <lineage>
        <taxon>Bacteria</taxon>
        <taxon>Bacillati</taxon>
        <taxon>Actinomycetota</taxon>
        <taxon>Actinomycetes</taxon>
        <taxon>Kitasatosporales</taxon>
        <taxon>Streptomycetaceae</taxon>
        <taxon>Streptomyces</taxon>
    </lineage>
</organism>
<evidence type="ECO:0000313" key="2">
    <source>
        <dbReference type="EMBL" id="ELS54454.1"/>
    </source>
</evidence>
<dbReference type="Proteomes" id="UP000011205">
    <property type="component" value="Unassembled WGS sequence"/>
</dbReference>
<dbReference type="AlphaFoldDB" id="L8PDZ9"/>
<evidence type="ECO:0000313" key="3">
    <source>
        <dbReference type="Proteomes" id="UP000011205"/>
    </source>
</evidence>